<proteinExistence type="predicted"/>
<comment type="caution">
    <text evidence="1">The sequence shown here is derived from an EMBL/GenBank/DDBJ whole genome shotgun (WGS) entry which is preliminary data.</text>
</comment>
<reference evidence="1 2" key="1">
    <citation type="submission" date="2016-11" db="EMBL/GenBank/DDBJ databases">
        <authorList>
            <person name="Kadnikov V."/>
            <person name="Nazina T."/>
        </authorList>
    </citation>
    <scope>NUCLEOTIDE SEQUENCE [LARGE SCALE GENOMIC DNA]</scope>
    <source>
        <strain evidence="1 2">1017</strain>
    </source>
</reference>
<sequence>MERLFAREEGDFHARVEGKSCPWIFSLNHRKTGDEWIGVNRNP</sequence>
<accession>A0A1Q5SKJ8</accession>
<evidence type="ECO:0000313" key="2">
    <source>
        <dbReference type="Proteomes" id="UP000186030"/>
    </source>
</evidence>
<organism evidence="1 2">
    <name type="scientific">Geobacillus proteiniphilus</name>
    <dbReference type="NCBI Taxonomy" id="860353"/>
    <lineage>
        <taxon>Bacteria</taxon>
        <taxon>Bacillati</taxon>
        <taxon>Bacillota</taxon>
        <taxon>Bacilli</taxon>
        <taxon>Bacillales</taxon>
        <taxon>Anoxybacillaceae</taxon>
        <taxon>Geobacillus</taxon>
    </lineage>
</organism>
<gene>
    <name evidence="1" type="ORF">BRO54_3652</name>
</gene>
<dbReference type="EMBL" id="MQMG01000075">
    <property type="protein sequence ID" value="OKO88450.1"/>
    <property type="molecule type" value="Genomic_DNA"/>
</dbReference>
<name>A0A1Q5SKJ8_9BACL</name>
<dbReference type="AlphaFoldDB" id="A0A1Q5SKJ8"/>
<reference evidence="2" key="2">
    <citation type="submission" date="2017-01" db="EMBL/GenBank/DDBJ databases">
        <title>Genome sequencing and annotation of Geobacillus sp. 1017, a Hydrocarbon-Oxidizing Thermophilic Bacterium Isolated from a Heavy Oil Reservoir (China).</title>
        <authorList>
            <person name="Kadnikov V.V."/>
            <person name="Mardanov A.V."/>
            <person name="Poltaraus A.B."/>
            <person name="Sokolova D.S."/>
            <person name="Semenova E.M."/>
            <person name="Ravin N.V."/>
            <person name="Tourova T.P."/>
            <person name="Nazina T.N."/>
        </authorList>
    </citation>
    <scope>NUCLEOTIDE SEQUENCE [LARGE SCALE GENOMIC DNA]</scope>
    <source>
        <strain evidence="2">1017</strain>
    </source>
</reference>
<dbReference type="Proteomes" id="UP000186030">
    <property type="component" value="Unassembled WGS sequence"/>
</dbReference>
<protein>
    <submittedName>
        <fullName evidence="1">Uncharacterized protein</fullName>
    </submittedName>
</protein>
<evidence type="ECO:0000313" key="1">
    <source>
        <dbReference type="EMBL" id="OKO88450.1"/>
    </source>
</evidence>